<protein>
    <submittedName>
        <fullName evidence="2">Cupin 2 conserved barrel domain protein</fullName>
    </submittedName>
</protein>
<dbReference type="PANTHER" id="PTHR43346:SF1">
    <property type="entry name" value="QUERCETIN 2,3-DIOXYGENASE-RELATED"/>
    <property type="match status" value="1"/>
</dbReference>
<feature type="domain" description="Cupin type-2" evidence="1">
    <location>
        <begin position="31"/>
        <end position="100"/>
    </location>
</feature>
<organism evidence="2 3">
    <name type="scientific">Candidatus Wolfebacteria bacterium GW2011_GWC1_37_10</name>
    <dbReference type="NCBI Taxonomy" id="1619010"/>
    <lineage>
        <taxon>Bacteria</taxon>
        <taxon>Candidatus Wolfeibacteriota</taxon>
    </lineage>
</organism>
<evidence type="ECO:0000313" key="3">
    <source>
        <dbReference type="Proteomes" id="UP000034044"/>
    </source>
</evidence>
<comment type="caution">
    <text evidence="2">The sequence shown here is derived from an EMBL/GenBank/DDBJ whole genome shotgun (WGS) entry which is preliminary data.</text>
</comment>
<dbReference type="EMBL" id="LBSR01000018">
    <property type="protein sequence ID" value="KKQ21549.1"/>
    <property type="molecule type" value="Genomic_DNA"/>
</dbReference>
<dbReference type="InterPro" id="IPR014710">
    <property type="entry name" value="RmlC-like_jellyroll"/>
</dbReference>
<name>A0A0G0IBB7_9BACT</name>
<dbReference type="CDD" id="cd02223">
    <property type="entry name" value="cupin_Bh2720-like"/>
    <property type="match status" value="1"/>
</dbReference>
<proteinExistence type="predicted"/>
<gene>
    <name evidence="2" type="ORF">US36_C0018G0007</name>
</gene>
<sequence length="122" mass="13657">MIFHENIIELTKKNENFRQVINTGKYSQLVLMNLLPAEDIGEEVHDNVDQILVFVEGSGEAVIEGQSSPIKEGDLAFVNAGIKHNFINTGAKPLKIYTIYSPANHPADRIQKTKADAMKEEY</sequence>
<dbReference type="InterPro" id="IPR013096">
    <property type="entry name" value="Cupin_2"/>
</dbReference>
<reference evidence="2 3" key="1">
    <citation type="journal article" date="2015" name="Nature">
        <title>rRNA introns, odd ribosomes, and small enigmatic genomes across a large radiation of phyla.</title>
        <authorList>
            <person name="Brown C.T."/>
            <person name="Hug L.A."/>
            <person name="Thomas B.C."/>
            <person name="Sharon I."/>
            <person name="Castelle C.J."/>
            <person name="Singh A."/>
            <person name="Wilkins M.J."/>
            <person name="Williams K.H."/>
            <person name="Banfield J.F."/>
        </authorList>
    </citation>
    <scope>NUCLEOTIDE SEQUENCE [LARGE SCALE GENOMIC DNA]</scope>
</reference>
<dbReference type="InterPro" id="IPR052538">
    <property type="entry name" value="Flavonoid_dioxygenase-like"/>
</dbReference>
<dbReference type="Proteomes" id="UP000034044">
    <property type="component" value="Unassembled WGS sequence"/>
</dbReference>
<dbReference type="Gene3D" id="2.60.120.10">
    <property type="entry name" value="Jelly Rolls"/>
    <property type="match status" value="1"/>
</dbReference>
<dbReference type="InterPro" id="IPR011051">
    <property type="entry name" value="RmlC_Cupin_sf"/>
</dbReference>
<evidence type="ECO:0000259" key="1">
    <source>
        <dbReference type="Pfam" id="PF07883"/>
    </source>
</evidence>
<dbReference type="AlphaFoldDB" id="A0A0G0IBB7"/>
<dbReference type="Pfam" id="PF07883">
    <property type="entry name" value="Cupin_2"/>
    <property type="match status" value="1"/>
</dbReference>
<dbReference type="SUPFAM" id="SSF51182">
    <property type="entry name" value="RmlC-like cupins"/>
    <property type="match status" value="1"/>
</dbReference>
<dbReference type="PANTHER" id="PTHR43346">
    <property type="entry name" value="LIGAND BINDING DOMAIN PROTEIN, PUTATIVE (AFU_ORTHOLOGUE AFUA_6G14370)-RELATED"/>
    <property type="match status" value="1"/>
</dbReference>
<evidence type="ECO:0000313" key="2">
    <source>
        <dbReference type="EMBL" id="KKQ21549.1"/>
    </source>
</evidence>
<accession>A0A0G0IBB7</accession>